<dbReference type="Pfam" id="PF00075">
    <property type="entry name" value="RNase_H"/>
    <property type="match status" value="1"/>
</dbReference>
<feature type="domain" description="RNase H type-1" evidence="1">
    <location>
        <begin position="283"/>
        <end position="322"/>
    </location>
</feature>
<dbReference type="CDD" id="cd09276">
    <property type="entry name" value="Rnase_HI_RT_non_LTR"/>
    <property type="match status" value="1"/>
</dbReference>
<gene>
    <name evidence="2" type="ORF">ALC62_11049</name>
</gene>
<dbReference type="InterPro" id="IPR002156">
    <property type="entry name" value="RNaseH_domain"/>
</dbReference>
<sequence>VQSHRFLGVILDQGLKGNCHLNYLIEKGRKISAIISFLSGVVWGSHPGLLLTTYRAIFRSAVEYGCQFFTWKSSLVNFIKLLRIQYKVIRIAMGYRISISINVMLAEAKEIGLNIRFNLTTSKFLFKSMANKFSLSYRSLENMEIVATRKNRRIDAINDSRMFKLYVTSRVEKHIVYRSTYPPAFWHSYEVFSLEIAYINNLKGCDKKDNHQLIIADFYHKSFDYRQDATSWYTDGSKDQECAVGAAVFSPDLNGSVIFSDSESALEALSNSVKLHRNYIIYYIKAYLSATKQDHEIIFYWVPAHVGIPGNESADQAAKSAASEGFRTPFRVPYEDLLAEFTKRAKSQAKDNMKLILRSKCTLYYDNFYNNSTNKTWFH</sequence>
<dbReference type="SUPFAM" id="SSF53098">
    <property type="entry name" value="Ribonuclease H-like"/>
    <property type="match status" value="1"/>
</dbReference>
<accession>A0A151ICV9</accession>
<organism evidence="2 3">
    <name type="scientific">Cyphomyrmex costatus</name>
    <dbReference type="NCBI Taxonomy" id="456900"/>
    <lineage>
        <taxon>Eukaryota</taxon>
        <taxon>Metazoa</taxon>
        <taxon>Ecdysozoa</taxon>
        <taxon>Arthropoda</taxon>
        <taxon>Hexapoda</taxon>
        <taxon>Insecta</taxon>
        <taxon>Pterygota</taxon>
        <taxon>Neoptera</taxon>
        <taxon>Endopterygota</taxon>
        <taxon>Hymenoptera</taxon>
        <taxon>Apocrita</taxon>
        <taxon>Aculeata</taxon>
        <taxon>Formicoidea</taxon>
        <taxon>Formicidae</taxon>
        <taxon>Myrmicinae</taxon>
        <taxon>Cyphomyrmex</taxon>
    </lineage>
</organism>
<reference evidence="2 3" key="1">
    <citation type="submission" date="2016-03" db="EMBL/GenBank/DDBJ databases">
        <title>Cyphomyrmex costatus WGS genome.</title>
        <authorList>
            <person name="Nygaard S."/>
            <person name="Hu H."/>
            <person name="Boomsma J."/>
            <person name="Zhang G."/>
        </authorList>
    </citation>
    <scope>NUCLEOTIDE SEQUENCE [LARGE SCALE GENOMIC DNA]</scope>
    <source>
        <strain evidence="2">MS0001</strain>
        <tissue evidence="2">Whole body</tissue>
    </source>
</reference>
<dbReference type="GO" id="GO:0004523">
    <property type="term" value="F:RNA-DNA hybrid ribonuclease activity"/>
    <property type="evidence" value="ECO:0007669"/>
    <property type="project" value="InterPro"/>
</dbReference>
<dbReference type="EMBL" id="KQ977999">
    <property type="protein sequence ID" value="KYM98251.1"/>
    <property type="molecule type" value="Genomic_DNA"/>
</dbReference>
<dbReference type="AlphaFoldDB" id="A0A151ICV9"/>
<dbReference type="GO" id="GO:0003676">
    <property type="term" value="F:nucleic acid binding"/>
    <property type="evidence" value="ECO:0007669"/>
    <property type="project" value="InterPro"/>
</dbReference>
<dbReference type="InterPro" id="IPR012337">
    <property type="entry name" value="RNaseH-like_sf"/>
</dbReference>
<dbReference type="STRING" id="456900.A0A151ICV9"/>
<proteinExistence type="predicted"/>
<dbReference type="InterPro" id="IPR036397">
    <property type="entry name" value="RNaseH_sf"/>
</dbReference>
<name>A0A151ICV9_9HYME</name>
<dbReference type="Proteomes" id="UP000078542">
    <property type="component" value="Unassembled WGS sequence"/>
</dbReference>
<evidence type="ECO:0000313" key="3">
    <source>
        <dbReference type="Proteomes" id="UP000078542"/>
    </source>
</evidence>
<feature type="non-terminal residue" evidence="2">
    <location>
        <position position="1"/>
    </location>
</feature>
<evidence type="ECO:0000259" key="1">
    <source>
        <dbReference type="Pfam" id="PF00075"/>
    </source>
</evidence>
<protein>
    <recommendedName>
        <fullName evidence="1">RNase H type-1 domain-containing protein</fullName>
    </recommendedName>
</protein>
<dbReference type="Gene3D" id="3.30.420.10">
    <property type="entry name" value="Ribonuclease H-like superfamily/Ribonuclease H"/>
    <property type="match status" value="1"/>
</dbReference>
<keyword evidence="3" id="KW-1185">Reference proteome</keyword>
<evidence type="ECO:0000313" key="2">
    <source>
        <dbReference type="EMBL" id="KYM98251.1"/>
    </source>
</evidence>